<accession>A0A4Z1PSI6</accession>
<keyword evidence="4" id="KW-1185">Reference proteome</keyword>
<feature type="compositionally biased region" description="Basic residues" evidence="1">
    <location>
        <begin position="278"/>
        <end position="289"/>
    </location>
</feature>
<reference evidence="3 4" key="1">
    <citation type="submission" date="2019-04" db="EMBL/GenBank/DDBJ databases">
        <title>High contiguity whole genome sequence and gene annotation resource for two Venturia nashicola isolates.</title>
        <authorList>
            <person name="Prokchorchik M."/>
            <person name="Won K."/>
            <person name="Lee Y."/>
            <person name="Choi E.D."/>
            <person name="Segonzac C."/>
            <person name="Sohn K.H."/>
        </authorList>
    </citation>
    <scope>NUCLEOTIDE SEQUENCE [LARGE SCALE GENOMIC DNA]</scope>
    <source>
        <strain evidence="3 4">PRI2</strain>
    </source>
</reference>
<evidence type="ECO:0000256" key="1">
    <source>
        <dbReference type="SAM" id="MobiDB-lite"/>
    </source>
</evidence>
<keyword evidence="2" id="KW-0812">Transmembrane</keyword>
<feature type="transmembrane region" description="Helical" evidence="2">
    <location>
        <begin position="159"/>
        <end position="180"/>
    </location>
</feature>
<keyword evidence="2" id="KW-0472">Membrane</keyword>
<comment type="caution">
    <text evidence="3">The sequence shown here is derived from an EMBL/GenBank/DDBJ whole genome shotgun (WGS) entry which is preliminary data.</text>
</comment>
<feature type="compositionally biased region" description="Polar residues" evidence="1">
    <location>
        <begin position="257"/>
        <end position="275"/>
    </location>
</feature>
<protein>
    <submittedName>
        <fullName evidence="3">Integral membrane protein</fullName>
    </submittedName>
</protein>
<feature type="region of interest" description="Disordered" evidence="1">
    <location>
        <begin position="233"/>
        <end position="289"/>
    </location>
</feature>
<evidence type="ECO:0000313" key="3">
    <source>
        <dbReference type="EMBL" id="TID27248.1"/>
    </source>
</evidence>
<feature type="transmembrane region" description="Helical" evidence="2">
    <location>
        <begin position="12"/>
        <end position="31"/>
    </location>
</feature>
<dbReference type="OrthoDB" id="5426355at2759"/>
<dbReference type="AlphaFoldDB" id="A0A4Z1PSI6"/>
<proteinExistence type="predicted"/>
<evidence type="ECO:0000256" key="2">
    <source>
        <dbReference type="SAM" id="Phobius"/>
    </source>
</evidence>
<keyword evidence="2" id="KW-1133">Transmembrane helix</keyword>
<dbReference type="Proteomes" id="UP000298493">
    <property type="component" value="Unassembled WGS sequence"/>
</dbReference>
<name>A0A4Z1PSI6_9PEZI</name>
<evidence type="ECO:0000313" key="4">
    <source>
        <dbReference type="Proteomes" id="UP000298493"/>
    </source>
</evidence>
<sequence length="289" mass="30616">MLPIRRGNSSPIIIAILSLTTFIYAQVGQILDKSKLPSCAFNCALLNSAQTLCVPPIAPTADAGTYQTCFCNSNYLTTFKSGGTTGVCDAECTSASDKTQIQKWFVGLCNGGAVVVPNNAAVATGTLAASTATGTASSSSSSGGGSSGHKSWIEQHYRWIIMVIVLFIAGLVGIYVGLYFKRRHDRKHALGGHNRESMLAADEAAQSLRDRHPTNIPMKGQQSMSQVNVPPMLQSRESLPPRSMTVSSMGMRVNGGTDRSSAGVTNQPSSESLARSGSKLKKSAPRNER</sequence>
<gene>
    <name evidence="3" type="ORF">E6O75_ATG00015</name>
</gene>
<organism evidence="3 4">
    <name type="scientific">Venturia nashicola</name>
    <dbReference type="NCBI Taxonomy" id="86259"/>
    <lineage>
        <taxon>Eukaryota</taxon>
        <taxon>Fungi</taxon>
        <taxon>Dikarya</taxon>
        <taxon>Ascomycota</taxon>
        <taxon>Pezizomycotina</taxon>
        <taxon>Dothideomycetes</taxon>
        <taxon>Pleosporomycetidae</taxon>
        <taxon>Venturiales</taxon>
        <taxon>Venturiaceae</taxon>
        <taxon>Venturia</taxon>
    </lineage>
</organism>
<dbReference type="EMBL" id="SNSC02000001">
    <property type="protein sequence ID" value="TID27248.1"/>
    <property type="molecule type" value="Genomic_DNA"/>
</dbReference>